<dbReference type="AlphaFoldDB" id="A0A8E2WA31"/>
<gene>
    <name evidence="1" type="ORF">C8D77_106128</name>
</gene>
<reference evidence="1 2" key="1">
    <citation type="submission" date="2018-05" db="EMBL/GenBank/DDBJ databases">
        <title>Genomic Encyclopedia of Type Strains, Phase IV (KMG-IV): sequencing the most valuable type-strain genomes for metagenomic binning, comparative biology and taxonomic classification.</title>
        <authorList>
            <person name="Goeker M."/>
        </authorList>
    </citation>
    <scope>NUCLEOTIDE SEQUENCE [LARGE SCALE GENOMIC DNA]</scope>
    <source>
        <strain evidence="1 2">DSM 2626</strain>
    </source>
</reference>
<accession>A0A8E2WA31</accession>
<dbReference type="RefSeq" id="WP_109668032.1">
    <property type="nucleotide sequence ID" value="NZ_QGGH01000006.1"/>
</dbReference>
<comment type="caution">
    <text evidence="1">The sequence shown here is derived from an EMBL/GenBank/DDBJ whole genome shotgun (WGS) entry which is preliminary data.</text>
</comment>
<name>A0A8E2WA31_RHILI</name>
<proteinExistence type="predicted"/>
<dbReference type="Proteomes" id="UP000245631">
    <property type="component" value="Unassembled WGS sequence"/>
</dbReference>
<dbReference type="EMBL" id="QGGH01000006">
    <property type="protein sequence ID" value="PWJ89805.1"/>
    <property type="molecule type" value="Genomic_DNA"/>
</dbReference>
<sequence>MVLINPRLTDYFGISTPQAQLDFAIPFFNEDIPLYVDPFLLWASPSQQDQALHTAVINAFNQLGQVFLQGDQKKAVRTLVAASECDEVGLGASATRKGKRLGETKAHEILSLFKTIPQYGSAGFRHFEEIQFFIDGISKDRISDITCSFTKSFLVDYTIEQCRRHGIPLKDHTLPHVYDYRKNEFKPEGGVQLPFHPDTHAPLILVPKRWLRFGPWISYDDYFQGHCPQDDISHEADKLDRVDVLNFNRANYNVVDAYIREKERTFEDCKSDPLFAQIPVISARRKLAAIKKLPSGKNDNADREYEKMIGELFPSLLYPQLDFAAVQSRTDSGSLVRDLIFYNSQSDPFLKGLFDDYASKQLVFELKNVREVSRDHVNQLNGYMTDSLGKFGVLVTRNPLTAARKQRTIDLWSGQRRSIITLTDADVEQMVELFESKQRLPIDVIKKKYIEFRRDCPS</sequence>
<organism evidence="1 2">
    <name type="scientific">Rhizobium loti</name>
    <name type="common">Mesorhizobium loti</name>
    <dbReference type="NCBI Taxonomy" id="381"/>
    <lineage>
        <taxon>Bacteria</taxon>
        <taxon>Pseudomonadati</taxon>
        <taxon>Pseudomonadota</taxon>
        <taxon>Alphaproteobacteria</taxon>
        <taxon>Hyphomicrobiales</taxon>
        <taxon>Phyllobacteriaceae</taxon>
        <taxon>Mesorhizobium</taxon>
    </lineage>
</organism>
<evidence type="ECO:0000313" key="2">
    <source>
        <dbReference type="Proteomes" id="UP000245631"/>
    </source>
</evidence>
<protein>
    <submittedName>
        <fullName evidence="1">Uncharacterized protein</fullName>
    </submittedName>
</protein>
<dbReference type="GeneID" id="71812302"/>
<evidence type="ECO:0000313" key="1">
    <source>
        <dbReference type="EMBL" id="PWJ89805.1"/>
    </source>
</evidence>